<dbReference type="AlphaFoldDB" id="S8D3B3"/>
<organism evidence="2 3">
    <name type="scientific">Genlisea aurea</name>
    <dbReference type="NCBI Taxonomy" id="192259"/>
    <lineage>
        <taxon>Eukaryota</taxon>
        <taxon>Viridiplantae</taxon>
        <taxon>Streptophyta</taxon>
        <taxon>Embryophyta</taxon>
        <taxon>Tracheophyta</taxon>
        <taxon>Spermatophyta</taxon>
        <taxon>Magnoliopsida</taxon>
        <taxon>eudicotyledons</taxon>
        <taxon>Gunneridae</taxon>
        <taxon>Pentapetalae</taxon>
        <taxon>asterids</taxon>
        <taxon>lamiids</taxon>
        <taxon>Lamiales</taxon>
        <taxon>Lentibulariaceae</taxon>
        <taxon>Genlisea</taxon>
    </lineage>
</organism>
<feature type="domain" description="DUF1990" evidence="1">
    <location>
        <begin position="51"/>
        <end position="189"/>
    </location>
</feature>
<name>S8D3B3_9LAMI</name>
<keyword evidence="3" id="KW-1185">Reference proteome</keyword>
<evidence type="ECO:0000313" key="2">
    <source>
        <dbReference type="EMBL" id="EPS71886.1"/>
    </source>
</evidence>
<dbReference type="PANTHER" id="PTHR34202:SF1">
    <property type="entry name" value="UPF0548 PROTEIN"/>
    <property type="match status" value="1"/>
</dbReference>
<dbReference type="Pfam" id="PF09348">
    <property type="entry name" value="DUF1990"/>
    <property type="match status" value="1"/>
</dbReference>
<feature type="non-terminal residue" evidence="2">
    <location>
        <position position="193"/>
    </location>
</feature>
<proteinExistence type="predicted"/>
<dbReference type="Proteomes" id="UP000015453">
    <property type="component" value="Unassembled WGS sequence"/>
</dbReference>
<dbReference type="EMBL" id="AUSU01001076">
    <property type="protein sequence ID" value="EPS71886.1"/>
    <property type="molecule type" value="Genomic_DNA"/>
</dbReference>
<evidence type="ECO:0000313" key="3">
    <source>
        <dbReference type="Proteomes" id="UP000015453"/>
    </source>
</evidence>
<dbReference type="InterPro" id="IPR018960">
    <property type="entry name" value="DUF1990"/>
</dbReference>
<evidence type="ECO:0000259" key="1">
    <source>
        <dbReference type="Pfam" id="PF09348"/>
    </source>
</evidence>
<protein>
    <recommendedName>
        <fullName evidence="1">DUF1990 domain-containing protein</fullName>
    </recommendedName>
</protein>
<dbReference type="PANTHER" id="PTHR34202">
    <property type="entry name" value="UPF0548 PROTEIN"/>
    <property type="match status" value="1"/>
</dbReference>
<comment type="caution">
    <text evidence="2">The sequence shown here is derived from an EMBL/GenBank/DDBJ whole genome shotgun (WGS) entry which is preliminary data.</text>
</comment>
<dbReference type="OrthoDB" id="46304at2759"/>
<reference evidence="2 3" key="1">
    <citation type="journal article" date="2013" name="BMC Genomics">
        <title>The miniature genome of a carnivorous plant Genlisea aurea contains a low number of genes and short non-coding sequences.</title>
        <authorList>
            <person name="Leushkin E.V."/>
            <person name="Sutormin R.A."/>
            <person name="Nabieva E.R."/>
            <person name="Penin A.A."/>
            <person name="Kondrashov A.S."/>
            <person name="Logacheva M.D."/>
        </authorList>
    </citation>
    <scope>NUCLEOTIDE SEQUENCE [LARGE SCALE GENOMIC DNA]</scope>
</reference>
<accession>S8D3B3</accession>
<sequence>MLFLSWSRPSQEDQKSCIKKSGGSFNYDDKLRGSTAKSASVLKQDKDLADDGFQINHSRTSVGSGVETFQRAKIALQNWRHFSLNWAFVDPRTQIRNGSKFCVCSKVFFPWLLMPLQVTYVKDASASFSFGSGTLQGHLLAGEERFSVSMDDHNNVWYEIVSFSKPANLLSLIFYPYVLMMQKRFALESSSAM</sequence>
<gene>
    <name evidence="2" type="ORF">M569_02875</name>
</gene>